<dbReference type="AlphaFoldDB" id="A0A9W9BPT0"/>
<dbReference type="EMBL" id="JAPEUR010000122">
    <property type="protein sequence ID" value="KAJ4319575.1"/>
    <property type="molecule type" value="Genomic_DNA"/>
</dbReference>
<gene>
    <name evidence="1" type="ORF">N0V84_006305</name>
</gene>
<comment type="caution">
    <text evidence="1">The sequence shown here is derived from an EMBL/GenBank/DDBJ whole genome shotgun (WGS) entry which is preliminary data.</text>
</comment>
<dbReference type="Proteomes" id="UP001140502">
    <property type="component" value="Unassembled WGS sequence"/>
</dbReference>
<dbReference type="OrthoDB" id="206201at2759"/>
<protein>
    <submittedName>
        <fullName evidence="1">Uncharacterized protein</fullName>
    </submittedName>
</protein>
<accession>A0A9W9BPT0</accession>
<sequence length="234" mass="26878">MGDDNDSQSLLQSVLGLFARNRPQGSAKPTSLRSRQREAWLRTDAFLQRDDLGEADPESVARTLRAFEHLVQDDSDREIDLFVEQSFQQPGHERFSRLRRMVENTNRDPHAEPDTVIHVGKRGRECDDAIRELLHLEQERKKRRVVPCEEPTHGSNLEDPDADLAVLMRRHLVSLDNALRRHWICVCQKCSGLSVRLSLPQHKKGLETEASFEVFFGVRSVPARELQEAKITVK</sequence>
<reference evidence="1" key="1">
    <citation type="submission" date="2022-10" db="EMBL/GenBank/DDBJ databases">
        <title>Tapping the CABI collections for fungal endophytes: first genome assemblies for Collariella, Neodidymelliopsis, Ascochyta clinopodiicola, Didymella pomorum, Didymosphaeria variabile, Neocosmospora piperis and Neocucurbitaria cava.</title>
        <authorList>
            <person name="Hill R."/>
        </authorList>
    </citation>
    <scope>NUCLEOTIDE SEQUENCE</scope>
    <source>
        <strain evidence="1">IMI 366586</strain>
    </source>
</reference>
<keyword evidence="2" id="KW-1185">Reference proteome</keyword>
<evidence type="ECO:0000313" key="2">
    <source>
        <dbReference type="Proteomes" id="UP001140502"/>
    </source>
</evidence>
<organism evidence="1 2">
    <name type="scientific">Fusarium piperis</name>
    <dbReference type="NCBI Taxonomy" id="1435070"/>
    <lineage>
        <taxon>Eukaryota</taxon>
        <taxon>Fungi</taxon>
        <taxon>Dikarya</taxon>
        <taxon>Ascomycota</taxon>
        <taxon>Pezizomycotina</taxon>
        <taxon>Sordariomycetes</taxon>
        <taxon>Hypocreomycetidae</taxon>
        <taxon>Hypocreales</taxon>
        <taxon>Nectriaceae</taxon>
        <taxon>Fusarium</taxon>
        <taxon>Fusarium solani species complex</taxon>
    </lineage>
</organism>
<proteinExistence type="predicted"/>
<name>A0A9W9BPT0_9HYPO</name>
<evidence type="ECO:0000313" key="1">
    <source>
        <dbReference type="EMBL" id="KAJ4319575.1"/>
    </source>
</evidence>